<dbReference type="SUPFAM" id="SSF52540">
    <property type="entry name" value="P-loop containing nucleoside triphosphate hydrolases"/>
    <property type="match status" value="1"/>
</dbReference>
<dbReference type="Gene3D" id="3.40.50.300">
    <property type="entry name" value="P-loop containing nucleotide triphosphate hydrolases"/>
    <property type="match status" value="1"/>
</dbReference>
<gene>
    <name evidence="4" type="ORF">B0I32_109361</name>
</gene>
<name>A0A2T0MYU4_9ACTN</name>
<dbReference type="PANTHER" id="PTHR24220">
    <property type="entry name" value="IMPORT ATP-BINDING PROTEIN"/>
    <property type="match status" value="1"/>
</dbReference>
<dbReference type="GO" id="GO:0022857">
    <property type="term" value="F:transmembrane transporter activity"/>
    <property type="evidence" value="ECO:0007669"/>
    <property type="project" value="TreeGrafter"/>
</dbReference>
<dbReference type="PROSITE" id="PS00211">
    <property type="entry name" value="ABC_TRANSPORTER_1"/>
    <property type="match status" value="1"/>
</dbReference>
<evidence type="ECO:0000256" key="2">
    <source>
        <dbReference type="ARBA" id="ARBA00022840"/>
    </source>
</evidence>
<proteinExistence type="predicted"/>
<evidence type="ECO:0000256" key="1">
    <source>
        <dbReference type="ARBA" id="ARBA00022741"/>
    </source>
</evidence>
<dbReference type="GO" id="GO:0005886">
    <property type="term" value="C:plasma membrane"/>
    <property type="evidence" value="ECO:0007669"/>
    <property type="project" value="TreeGrafter"/>
</dbReference>
<dbReference type="AlphaFoldDB" id="A0A2T0MYU4"/>
<dbReference type="GO" id="GO:0005524">
    <property type="term" value="F:ATP binding"/>
    <property type="evidence" value="ECO:0007669"/>
    <property type="project" value="UniProtKB-KW"/>
</dbReference>
<keyword evidence="5" id="KW-1185">Reference proteome</keyword>
<protein>
    <submittedName>
        <fullName evidence="4">Putative ABC transport system ATP-binding protein</fullName>
    </submittedName>
</protein>
<comment type="caution">
    <text evidence="4">The sequence shown here is derived from an EMBL/GenBank/DDBJ whole genome shotgun (WGS) entry which is preliminary data.</text>
</comment>
<dbReference type="PROSITE" id="PS50893">
    <property type="entry name" value="ABC_TRANSPORTER_2"/>
    <property type="match status" value="1"/>
</dbReference>
<dbReference type="Proteomes" id="UP000238312">
    <property type="component" value="Unassembled WGS sequence"/>
</dbReference>
<dbReference type="InterPro" id="IPR027417">
    <property type="entry name" value="P-loop_NTPase"/>
</dbReference>
<keyword evidence="1" id="KW-0547">Nucleotide-binding</keyword>
<dbReference type="InterPro" id="IPR003593">
    <property type="entry name" value="AAA+_ATPase"/>
</dbReference>
<sequence length="224" mass="23380">MIQPVSTGSALACRALTCRAGGRTIIDGLTLEFASGERVALMGPSGSGKTTLLTTLAGLLPPAGGRVLVRGVPLDEQPELRAGLALVFQSYGLLTLLTAAENVEVALRAGGCAPGEAMRLAADALERLRVARFADHLVEELSGGQQQRVAVARALALRPRVLLADEPTAEQDAVHRAVVLDELLAVAGGGTTLVVATHDPEVAERCDRVIEVRDVARQRSRSGP</sequence>
<dbReference type="InterPro" id="IPR003439">
    <property type="entry name" value="ABC_transporter-like_ATP-bd"/>
</dbReference>
<feature type="domain" description="ABC transporter" evidence="3">
    <location>
        <begin position="11"/>
        <end position="224"/>
    </location>
</feature>
<dbReference type="InterPro" id="IPR015854">
    <property type="entry name" value="ABC_transpr_LolD-like"/>
</dbReference>
<accession>A0A2T0MYU4</accession>
<dbReference type="SMART" id="SM00382">
    <property type="entry name" value="AAA"/>
    <property type="match status" value="1"/>
</dbReference>
<dbReference type="Pfam" id="PF00005">
    <property type="entry name" value="ABC_tran"/>
    <property type="match status" value="1"/>
</dbReference>
<organism evidence="4 5">
    <name type="scientific">Nonomuraea fuscirosea</name>
    <dbReference type="NCBI Taxonomy" id="1291556"/>
    <lineage>
        <taxon>Bacteria</taxon>
        <taxon>Bacillati</taxon>
        <taxon>Actinomycetota</taxon>
        <taxon>Actinomycetes</taxon>
        <taxon>Streptosporangiales</taxon>
        <taxon>Streptosporangiaceae</taxon>
        <taxon>Nonomuraea</taxon>
    </lineage>
</organism>
<keyword evidence="2 4" id="KW-0067">ATP-binding</keyword>
<evidence type="ECO:0000259" key="3">
    <source>
        <dbReference type="PROSITE" id="PS50893"/>
    </source>
</evidence>
<dbReference type="GO" id="GO:0016887">
    <property type="term" value="F:ATP hydrolysis activity"/>
    <property type="evidence" value="ECO:0007669"/>
    <property type="project" value="InterPro"/>
</dbReference>
<reference evidence="4 5" key="1">
    <citation type="submission" date="2018-03" db="EMBL/GenBank/DDBJ databases">
        <title>Genomic Encyclopedia of Type Strains, Phase III (KMG-III): the genomes of soil and plant-associated and newly described type strains.</title>
        <authorList>
            <person name="Whitman W."/>
        </authorList>
    </citation>
    <scope>NUCLEOTIDE SEQUENCE [LARGE SCALE GENOMIC DNA]</scope>
    <source>
        <strain evidence="4 5">CGMCC 4.7104</strain>
    </source>
</reference>
<dbReference type="InterPro" id="IPR017871">
    <property type="entry name" value="ABC_transporter-like_CS"/>
</dbReference>
<evidence type="ECO:0000313" key="5">
    <source>
        <dbReference type="Proteomes" id="UP000238312"/>
    </source>
</evidence>
<evidence type="ECO:0000313" key="4">
    <source>
        <dbReference type="EMBL" id="PRX64432.1"/>
    </source>
</evidence>
<dbReference type="OrthoDB" id="3824003at2"/>
<dbReference type="EMBL" id="PVNG01000009">
    <property type="protein sequence ID" value="PRX64432.1"/>
    <property type="molecule type" value="Genomic_DNA"/>
</dbReference>